<name>A0ABC8YH22_9POAL</name>
<keyword evidence="5" id="KW-1185">Reference proteome</keyword>
<dbReference type="PANTHER" id="PTHR31205:SF4">
    <property type="entry name" value="DUF569 DOMAIN-CONTAINING PROTEIN"/>
    <property type="match status" value="1"/>
</dbReference>
<gene>
    <name evidence="4" type="ORF">URODEC1_LOCUS34575</name>
</gene>
<feature type="compositionally biased region" description="Low complexity" evidence="1">
    <location>
        <begin position="34"/>
        <end position="46"/>
    </location>
</feature>
<dbReference type="InterPro" id="IPR007679">
    <property type="entry name" value="DUF569"/>
</dbReference>
<protein>
    <recommendedName>
        <fullName evidence="6">DUF569 domain-containing protein</fullName>
    </recommendedName>
</protein>
<reference evidence="4" key="1">
    <citation type="submission" date="2024-10" db="EMBL/GenBank/DDBJ databases">
        <authorList>
            <person name="Ryan C."/>
        </authorList>
    </citation>
    <scope>NUCLEOTIDE SEQUENCE [LARGE SCALE GENOMIC DNA]</scope>
</reference>
<evidence type="ECO:0000313" key="5">
    <source>
        <dbReference type="Proteomes" id="UP001497457"/>
    </source>
</evidence>
<sequence length="357" mass="39185">MDRGKAIADKPSIFTIGSDGSGDYRVPSDDSDDSASGRAVAAAVAAMDRRADARASNSGSGDPGASSSRAQPPLAQEIGPFVDGQYVRLRNRGRGGYLFANESGRGVSVDHRRGMVNTAWAVQVVRTAHVERVFLRGAYGRYLGATRNSARFGLLGCYAAQRDFEYWDDSGVWWSIATGRVGVVLFNTMDDVPRALRANGRYQRWNTEVTVESVDWRNHVSSMMEWEVQVIPLTLERPPYQPRSPNAIQWWRGSVDVMDVSFTYALFGDNGSVGDQNWMDVHFDGRSLTELGNEIASRLGDGAQFENMTLCVQAGRFGRPTPLLTDLPLRADPISILVFIVGSLGHSVLRFPDLAAE</sequence>
<feature type="domain" description="DUF569" evidence="3">
    <location>
        <begin position="264"/>
        <end position="339"/>
    </location>
</feature>
<feature type="region of interest" description="Disordered" evidence="1">
    <location>
        <begin position="1"/>
        <end position="74"/>
    </location>
</feature>
<dbReference type="CDD" id="cd23340">
    <property type="entry name" value="beta-trefoil_FSCN_ACP-like"/>
    <property type="match status" value="1"/>
</dbReference>
<feature type="domain" description="DUF569" evidence="2">
    <location>
        <begin position="81"/>
        <end position="226"/>
    </location>
</feature>
<organism evidence="4 5">
    <name type="scientific">Urochloa decumbens</name>
    <dbReference type="NCBI Taxonomy" id="240449"/>
    <lineage>
        <taxon>Eukaryota</taxon>
        <taxon>Viridiplantae</taxon>
        <taxon>Streptophyta</taxon>
        <taxon>Embryophyta</taxon>
        <taxon>Tracheophyta</taxon>
        <taxon>Spermatophyta</taxon>
        <taxon>Magnoliopsida</taxon>
        <taxon>Liliopsida</taxon>
        <taxon>Poales</taxon>
        <taxon>Poaceae</taxon>
        <taxon>PACMAD clade</taxon>
        <taxon>Panicoideae</taxon>
        <taxon>Panicodae</taxon>
        <taxon>Paniceae</taxon>
        <taxon>Melinidinae</taxon>
        <taxon>Urochloa</taxon>
    </lineage>
</organism>
<dbReference type="InterPro" id="IPR008999">
    <property type="entry name" value="Actin-crosslinking"/>
</dbReference>
<dbReference type="SUPFAM" id="SSF50405">
    <property type="entry name" value="Actin-crosslinking proteins"/>
    <property type="match status" value="1"/>
</dbReference>
<evidence type="ECO:0000256" key="1">
    <source>
        <dbReference type="SAM" id="MobiDB-lite"/>
    </source>
</evidence>
<accession>A0ABC8YH22</accession>
<dbReference type="Proteomes" id="UP001497457">
    <property type="component" value="Chromosome 16b"/>
</dbReference>
<dbReference type="Pfam" id="PF22932">
    <property type="entry name" value="Ubiq_DUF_assoc"/>
    <property type="match status" value="1"/>
</dbReference>
<proteinExistence type="predicted"/>
<dbReference type="Pfam" id="PF04601">
    <property type="entry name" value="DUF569"/>
    <property type="match status" value="1"/>
</dbReference>
<dbReference type="AlphaFoldDB" id="A0ABC8YH22"/>
<dbReference type="InterPro" id="IPR054726">
    <property type="entry name" value="Ubiq_DUF569-assoc"/>
</dbReference>
<evidence type="ECO:0000313" key="4">
    <source>
        <dbReference type="EMBL" id="CAL4944084.1"/>
    </source>
</evidence>
<evidence type="ECO:0008006" key="6">
    <source>
        <dbReference type="Google" id="ProtNLM"/>
    </source>
</evidence>
<dbReference type="PANTHER" id="PTHR31205">
    <property type="entry name" value="ACTIN CROSS-LINKING PROTEIN (DUF569)"/>
    <property type="match status" value="1"/>
</dbReference>
<evidence type="ECO:0000259" key="2">
    <source>
        <dbReference type="Pfam" id="PF04601"/>
    </source>
</evidence>
<dbReference type="EMBL" id="OZ075126">
    <property type="protein sequence ID" value="CAL4944084.1"/>
    <property type="molecule type" value="Genomic_DNA"/>
</dbReference>
<evidence type="ECO:0000259" key="3">
    <source>
        <dbReference type="Pfam" id="PF22932"/>
    </source>
</evidence>